<proteinExistence type="predicted"/>
<sequence>MHHDSHILSAHSEYCETCGQRLPSAQQGYATWERKSKNNRIGIGISIALHVLGVLYYLFAPSHKPVPPSTAKRGEMVYIAPLAEPKKPKPVTKPETPKAIKPPTQQPRKQVVKRSEPAPAAPKLETYVPPVQAKMTPPPEQDMSEMIAKRRAAREAQNPQPTPQPPAESEADRAKRIAMANIMGAQGRSASGEREQKGGMIEIVDLRANSAQVKFRHWNSNFKREWLQDVRVDRGAEQDIETAVVKRLMELIRKDWPEEVPFQSQRLGKTIVLGTRPSDEAQMSAFLMKEFFPDYRRR</sequence>
<keyword evidence="2" id="KW-1133">Transmembrane helix</keyword>
<feature type="transmembrane region" description="Helical" evidence="2">
    <location>
        <begin position="41"/>
        <end position="59"/>
    </location>
</feature>
<dbReference type="OrthoDB" id="8559866at2"/>
<keyword evidence="2" id="KW-0812">Transmembrane</keyword>
<evidence type="ECO:0000313" key="4">
    <source>
        <dbReference type="Proteomes" id="UP000184339"/>
    </source>
</evidence>
<keyword evidence="2" id="KW-0472">Membrane</keyword>
<feature type="region of interest" description="Disordered" evidence="1">
    <location>
        <begin position="150"/>
        <end position="172"/>
    </location>
</feature>
<dbReference type="AlphaFoldDB" id="A0A1M7QUG2"/>
<feature type="region of interest" description="Disordered" evidence="1">
    <location>
        <begin position="85"/>
        <end position="122"/>
    </location>
</feature>
<gene>
    <name evidence="3" type="ORF">SAMN05192549_10847</name>
</gene>
<evidence type="ECO:0000256" key="2">
    <source>
        <dbReference type="SAM" id="Phobius"/>
    </source>
</evidence>
<organism evidence="3 4">
    <name type="scientific">Duganella sacchari</name>
    <dbReference type="NCBI Taxonomy" id="551987"/>
    <lineage>
        <taxon>Bacteria</taxon>
        <taxon>Pseudomonadati</taxon>
        <taxon>Pseudomonadota</taxon>
        <taxon>Betaproteobacteria</taxon>
        <taxon>Burkholderiales</taxon>
        <taxon>Oxalobacteraceae</taxon>
        <taxon>Telluria group</taxon>
        <taxon>Duganella</taxon>
    </lineage>
</organism>
<protein>
    <recommendedName>
        <fullName evidence="5">Protein TonB, links inner and outer membranes</fullName>
    </recommendedName>
</protein>
<reference evidence="4" key="1">
    <citation type="submission" date="2016-11" db="EMBL/GenBank/DDBJ databases">
        <authorList>
            <person name="Varghese N."/>
            <person name="Submissions S."/>
        </authorList>
    </citation>
    <scope>NUCLEOTIDE SEQUENCE [LARGE SCALE GENOMIC DNA]</scope>
    <source>
        <strain evidence="4">Sac-22</strain>
    </source>
</reference>
<dbReference type="STRING" id="551987.SAMN05192549_10847"/>
<evidence type="ECO:0008006" key="5">
    <source>
        <dbReference type="Google" id="ProtNLM"/>
    </source>
</evidence>
<dbReference type="EMBL" id="FRCX01000008">
    <property type="protein sequence ID" value="SHN35433.1"/>
    <property type="molecule type" value="Genomic_DNA"/>
</dbReference>
<evidence type="ECO:0000313" key="3">
    <source>
        <dbReference type="EMBL" id="SHN35433.1"/>
    </source>
</evidence>
<accession>A0A1M7QUG2</accession>
<evidence type="ECO:0000256" key="1">
    <source>
        <dbReference type="SAM" id="MobiDB-lite"/>
    </source>
</evidence>
<dbReference type="Proteomes" id="UP000184339">
    <property type="component" value="Unassembled WGS sequence"/>
</dbReference>
<keyword evidence="4" id="KW-1185">Reference proteome</keyword>
<name>A0A1M7QUG2_9BURK</name>